<gene>
    <name evidence="2" type="ORF">AAG570_005804</name>
</gene>
<reference evidence="2 3" key="1">
    <citation type="submission" date="2024-07" db="EMBL/GenBank/DDBJ databases">
        <title>Chromosome-level genome assembly of the water stick insect Ranatra chinensis (Heteroptera: Nepidae).</title>
        <authorList>
            <person name="Liu X."/>
        </authorList>
    </citation>
    <scope>NUCLEOTIDE SEQUENCE [LARGE SCALE GENOMIC DNA]</scope>
    <source>
        <strain evidence="2">Cailab_2021Rc</strain>
        <tissue evidence="2">Muscle</tissue>
    </source>
</reference>
<dbReference type="EMBL" id="JBFDAA010000018">
    <property type="protein sequence ID" value="KAL1116309.1"/>
    <property type="molecule type" value="Genomic_DNA"/>
</dbReference>
<feature type="compositionally biased region" description="Low complexity" evidence="1">
    <location>
        <begin position="450"/>
        <end position="464"/>
    </location>
</feature>
<feature type="compositionally biased region" description="Low complexity" evidence="1">
    <location>
        <begin position="25"/>
        <end position="103"/>
    </location>
</feature>
<comment type="caution">
    <text evidence="2">The sequence shown here is derived from an EMBL/GenBank/DDBJ whole genome shotgun (WGS) entry which is preliminary data.</text>
</comment>
<feature type="region of interest" description="Disordered" evidence="1">
    <location>
        <begin position="264"/>
        <end position="299"/>
    </location>
</feature>
<evidence type="ECO:0000313" key="3">
    <source>
        <dbReference type="Proteomes" id="UP001558652"/>
    </source>
</evidence>
<accession>A0ABD0YK92</accession>
<proteinExistence type="predicted"/>
<feature type="compositionally biased region" description="Low complexity" evidence="1">
    <location>
        <begin position="264"/>
        <end position="281"/>
    </location>
</feature>
<sequence length="570" mass="60816">MTALHEEFGKPIGRRVNLRGSVNGVTAPSTTTTTTKTTTTTTTTEEPSSSSTSTSTTTTTTTSTTTPSTTTRTTTRSTTTTTTPSTTTTTTTTTTPKPPAVTTIVEEDPEAPDPADLVGERAEHRDQVSAPPKFTPGEADPQTTETYPDSYTVVVASVHTSRSVSGARFLPSGLVNQEEKVKPLVAIQKKEDEKSSTSTTTTTTTTTTTERPKSLKSPVSTESIIDKLDRVHSELSDSVSGFSPGEDDQLELEVRKDMSAVNLTTTAATTTQSTTTTTSTTRRPSSERKFVPASRRTTPKPLKKSVFESIQFDDLTPGLLPNGFKLRTPKPRTFTTTTAAHVEKGMQSDQAQKPSPRNGAGRSTGLSIKNRIKSDSLAGLLPPGYKREQSSTTEKTLESILGKITFEDVSSLLPPGFEAPQSKPAPPKKLPVPGIKLDVPTNLLPPGYKPPSAETSSTTKKPETSTSLVESLLKNIAFKEVGSLLPPGYKQKATAKANTTDNATTTTAATTTVKAKVVLPTPTRKPLPPPRPAHKAGVNPVTPKIIKGWPVRYVNNKYISLFCDTVGKCV</sequence>
<keyword evidence="3" id="KW-1185">Reference proteome</keyword>
<evidence type="ECO:0000313" key="2">
    <source>
        <dbReference type="EMBL" id="KAL1116309.1"/>
    </source>
</evidence>
<dbReference type="AlphaFoldDB" id="A0ABD0YK92"/>
<feature type="region of interest" description="Disordered" evidence="1">
    <location>
        <begin position="520"/>
        <end position="539"/>
    </location>
</feature>
<feature type="region of interest" description="Disordered" evidence="1">
    <location>
        <begin position="442"/>
        <end position="464"/>
    </location>
</feature>
<feature type="region of interest" description="Disordered" evidence="1">
    <location>
        <begin position="1"/>
        <end position="146"/>
    </location>
</feature>
<dbReference type="Proteomes" id="UP001558652">
    <property type="component" value="Unassembled WGS sequence"/>
</dbReference>
<name>A0ABD0YK92_9HEMI</name>
<organism evidence="2 3">
    <name type="scientific">Ranatra chinensis</name>
    <dbReference type="NCBI Taxonomy" id="642074"/>
    <lineage>
        <taxon>Eukaryota</taxon>
        <taxon>Metazoa</taxon>
        <taxon>Ecdysozoa</taxon>
        <taxon>Arthropoda</taxon>
        <taxon>Hexapoda</taxon>
        <taxon>Insecta</taxon>
        <taxon>Pterygota</taxon>
        <taxon>Neoptera</taxon>
        <taxon>Paraneoptera</taxon>
        <taxon>Hemiptera</taxon>
        <taxon>Heteroptera</taxon>
        <taxon>Panheteroptera</taxon>
        <taxon>Nepomorpha</taxon>
        <taxon>Nepidae</taxon>
        <taxon>Ranatrinae</taxon>
        <taxon>Ranatra</taxon>
    </lineage>
</organism>
<feature type="region of interest" description="Disordered" evidence="1">
    <location>
        <begin position="188"/>
        <end position="220"/>
    </location>
</feature>
<feature type="compositionally biased region" description="Basic and acidic residues" evidence="1">
    <location>
        <begin position="118"/>
        <end position="127"/>
    </location>
</feature>
<evidence type="ECO:0000256" key="1">
    <source>
        <dbReference type="SAM" id="MobiDB-lite"/>
    </source>
</evidence>
<feature type="compositionally biased region" description="Low complexity" evidence="1">
    <location>
        <begin position="196"/>
        <end position="209"/>
    </location>
</feature>
<protein>
    <submittedName>
        <fullName evidence="2">Uncharacterized protein</fullName>
    </submittedName>
</protein>
<feature type="region of interest" description="Disordered" evidence="1">
    <location>
        <begin position="340"/>
        <end position="394"/>
    </location>
</feature>